<dbReference type="Proteomes" id="UP000721844">
    <property type="component" value="Unassembled WGS sequence"/>
</dbReference>
<dbReference type="InterPro" id="IPR015421">
    <property type="entry name" value="PyrdxlP-dep_Trfase_major"/>
</dbReference>
<evidence type="ECO:0000256" key="1">
    <source>
        <dbReference type="ARBA" id="ARBA00001933"/>
    </source>
</evidence>
<keyword evidence="7" id="KW-1185">Reference proteome</keyword>
<dbReference type="GO" id="GO:0008483">
    <property type="term" value="F:transaminase activity"/>
    <property type="evidence" value="ECO:0007669"/>
    <property type="project" value="UniProtKB-KW"/>
</dbReference>
<protein>
    <submittedName>
        <fullName evidence="6">Aspartate aminotransferase family protein</fullName>
    </submittedName>
</protein>
<evidence type="ECO:0000313" key="7">
    <source>
        <dbReference type="Proteomes" id="UP000721844"/>
    </source>
</evidence>
<dbReference type="FunFam" id="3.40.640.10:FF:000004">
    <property type="entry name" value="Acetylornithine aminotransferase"/>
    <property type="match status" value="1"/>
</dbReference>
<dbReference type="EMBL" id="JAESVA010000017">
    <property type="protein sequence ID" value="MCB8883855.1"/>
    <property type="molecule type" value="Genomic_DNA"/>
</dbReference>
<keyword evidence="4 5" id="KW-0663">Pyridoxal phosphate</keyword>
<evidence type="ECO:0000256" key="3">
    <source>
        <dbReference type="ARBA" id="ARBA00022576"/>
    </source>
</evidence>
<comment type="cofactor">
    <cofactor evidence="1">
        <name>pyridoxal 5'-phosphate</name>
        <dbReference type="ChEBI" id="CHEBI:597326"/>
    </cofactor>
</comment>
<name>A0A963Z6R5_9PROT</name>
<proteinExistence type="inferred from homology"/>
<organism evidence="6 7">
    <name type="scientific">Acidisoma cellulosilyticum</name>
    <dbReference type="NCBI Taxonomy" id="2802395"/>
    <lineage>
        <taxon>Bacteria</taxon>
        <taxon>Pseudomonadati</taxon>
        <taxon>Pseudomonadota</taxon>
        <taxon>Alphaproteobacteria</taxon>
        <taxon>Acetobacterales</taxon>
        <taxon>Acidocellaceae</taxon>
        <taxon>Acidisoma</taxon>
    </lineage>
</organism>
<dbReference type="Gene3D" id="3.40.640.10">
    <property type="entry name" value="Type I PLP-dependent aspartate aminotransferase-like (Major domain)"/>
    <property type="match status" value="1"/>
</dbReference>
<evidence type="ECO:0000256" key="5">
    <source>
        <dbReference type="RuleBase" id="RU003560"/>
    </source>
</evidence>
<dbReference type="NCBIfam" id="NF005685">
    <property type="entry name" value="PRK07483.1"/>
    <property type="match status" value="1"/>
</dbReference>
<dbReference type="Gene3D" id="3.90.1150.10">
    <property type="entry name" value="Aspartate Aminotransferase, domain 1"/>
    <property type="match status" value="1"/>
</dbReference>
<dbReference type="InterPro" id="IPR015424">
    <property type="entry name" value="PyrdxlP-dep_Trfase"/>
</dbReference>
<evidence type="ECO:0000256" key="2">
    <source>
        <dbReference type="ARBA" id="ARBA00008954"/>
    </source>
</evidence>
<dbReference type="PANTHER" id="PTHR43094:SF1">
    <property type="entry name" value="AMINOTRANSFERASE CLASS-III"/>
    <property type="match status" value="1"/>
</dbReference>
<dbReference type="PANTHER" id="PTHR43094">
    <property type="entry name" value="AMINOTRANSFERASE"/>
    <property type="match status" value="1"/>
</dbReference>
<dbReference type="RefSeq" id="WP_227310597.1">
    <property type="nucleotide sequence ID" value="NZ_JAESVA010000017.1"/>
</dbReference>
<keyword evidence="3 6" id="KW-0808">Transferase</keyword>
<dbReference type="SUPFAM" id="SSF53383">
    <property type="entry name" value="PLP-dependent transferases"/>
    <property type="match status" value="1"/>
</dbReference>
<evidence type="ECO:0000313" key="6">
    <source>
        <dbReference type="EMBL" id="MCB8883855.1"/>
    </source>
</evidence>
<dbReference type="GO" id="GO:0030170">
    <property type="term" value="F:pyridoxal phosphate binding"/>
    <property type="evidence" value="ECO:0007669"/>
    <property type="project" value="InterPro"/>
</dbReference>
<sequence length="444" mass="46773">MSHLLHRGLRDIPPQAVSAQGLLVRLADGREIIDASGGAAVSCLGHGHPRVIAAVRDQAETLAFAYSGFFTTEPAEALAETLVGAAPGGLTHAYFVSGGSEANEAAIKLARQYFVEIGQPDRSRFIARRQSYHGNTLGALSAGGNMARRALYQPLLSDAFSHVSPAYAYRGQGSDESEADYVARLAAELEAEFVRLGPQTVAAFIAEPVVGATLGAATAPAGYFRAVREVCDRHGALLLLDEVMCGMGRTGKLHAWEQEGVAPDIQMIAKGLGGGYQPIGGILIHGRIIAALADGSGAFAHGHTYLAHATACAAALAVQQVIAEDDLLANVRAMGHRLDERLRARFGNHPHIGDVRGRGLFQAIELVADRAGKTPFDPGLRLHERIKTEAFARGMACYPMGGTIDGRMGDHVLLAPPYIATAADIDLIVDILGEAVDAAIWSVG</sequence>
<reference evidence="6 7" key="1">
    <citation type="journal article" date="2021" name="Microorganisms">
        <title>Acidisoma silvae sp. nov. and Acidisomacellulosilytica sp. nov., Two Acidophilic Bacteria Isolated from Decaying Wood, Hydrolyzing Cellulose and Producing Poly-3-hydroxybutyrate.</title>
        <authorList>
            <person name="Mieszkin S."/>
            <person name="Pouder E."/>
            <person name="Uroz S."/>
            <person name="Simon-Colin C."/>
            <person name="Alain K."/>
        </authorList>
    </citation>
    <scope>NUCLEOTIDE SEQUENCE [LARGE SCALE GENOMIC DNA]</scope>
    <source>
        <strain evidence="6 7">HW T5.17</strain>
    </source>
</reference>
<gene>
    <name evidence="6" type="ORF">ACELLULO517_26650</name>
</gene>
<dbReference type="InterPro" id="IPR005814">
    <property type="entry name" value="Aminotrans_3"/>
</dbReference>
<dbReference type="GO" id="GO:0005829">
    <property type="term" value="C:cytosol"/>
    <property type="evidence" value="ECO:0007669"/>
    <property type="project" value="TreeGrafter"/>
</dbReference>
<comment type="similarity">
    <text evidence="2 5">Belongs to the class-III pyridoxal-phosphate-dependent aminotransferase family.</text>
</comment>
<dbReference type="InterPro" id="IPR015422">
    <property type="entry name" value="PyrdxlP-dep_Trfase_small"/>
</dbReference>
<keyword evidence="3 6" id="KW-0032">Aminotransferase</keyword>
<accession>A0A963Z6R5</accession>
<dbReference type="AlphaFoldDB" id="A0A963Z6R5"/>
<evidence type="ECO:0000256" key="4">
    <source>
        <dbReference type="ARBA" id="ARBA00022898"/>
    </source>
</evidence>
<dbReference type="CDD" id="cd00610">
    <property type="entry name" value="OAT_like"/>
    <property type="match status" value="1"/>
</dbReference>
<dbReference type="Pfam" id="PF00202">
    <property type="entry name" value="Aminotran_3"/>
    <property type="match status" value="1"/>
</dbReference>
<comment type="caution">
    <text evidence="6">The sequence shown here is derived from an EMBL/GenBank/DDBJ whole genome shotgun (WGS) entry which is preliminary data.</text>
</comment>